<accession>A0AAW1SY30</accession>
<proteinExistence type="predicted"/>
<dbReference type="GO" id="GO:0005737">
    <property type="term" value="C:cytoplasm"/>
    <property type="evidence" value="ECO:0007669"/>
    <property type="project" value="UniProtKB-SubCell"/>
</dbReference>
<dbReference type="EMBL" id="JALJOV010000771">
    <property type="protein sequence ID" value="KAK9861365.1"/>
    <property type="molecule type" value="Genomic_DNA"/>
</dbReference>
<dbReference type="InterPro" id="IPR051185">
    <property type="entry name" value="ASPM"/>
</dbReference>
<keyword evidence="2" id="KW-0963">Cytoplasm</keyword>
<feature type="compositionally biased region" description="Basic and acidic residues" evidence="5">
    <location>
        <begin position="15"/>
        <end position="27"/>
    </location>
</feature>
<dbReference type="GO" id="GO:0005516">
    <property type="term" value="F:calmodulin binding"/>
    <property type="evidence" value="ECO:0007669"/>
    <property type="project" value="UniProtKB-KW"/>
</dbReference>
<evidence type="ECO:0000256" key="3">
    <source>
        <dbReference type="ARBA" id="ARBA00022737"/>
    </source>
</evidence>
<evidence type="ECO:0000256" key="4">
    <source>
        <dbReference type="ARBA" id="ARBA00022860"/>
    </source>
</evidence>
<dbReference type="GO" id="GO:0000278">
    <property type="term" value="P:mitotic cell cycle"/>
    <property type="evidence" value="ECO:0007669"/>
    <property type="project" value="TreeGrafter"/>
</dbReference>
<feature type="region of interest" description="Disordered" evidence="5">
    <location>
        <begin position="444"/>
        <end position="464"/>
    </location>
</feature>
<dbReference type="InterPro" id="IPR036872">
    <property type="entry name" value="CH_dom_sf"/>
</dbReference>
<dbReference type="InterPro" id="IPR000048">
    <property type="entry name" value="IQ_motif_EF-hand-BS"/>
</dbReference>
<dbReference type="SUPFAM" id="SSF47576">
    <property type="entry name" value="Calponin-homology domain, CH-domain"/>
    <property type="match status" value="1"/>
</dbReference>
<dbReference type="SMART" id="SM00015">
    <property type="entry name" value="IQ"/>
    <property type="match status" value="10"/>
</dbReference>
<name>A0AAW1SY30_9CHLO</name>
<dbReference type="InterPro" id="IPR001715">
    <property type="entry name" value="CH_dom"/>
</dbReference>
<dbReference type="Gene3D" id="1.20.5.190">
    <property type="match status" value="2"/>
</dbReference>
<protein>
    <recommendedName>
        <fullName evidence="6">Calponin-homology (CH) domain-containing protein</fullName>
    </recommendedName>
</protein>
<dbReference type="AlphaFoldDB" id="A0AAW1SY30"/>
<feature type="compositionally biased region" description="Polar residues" evidence="5">
    <location>
        <begin position="453"/>
        <end position="464"/>
    </location>
</feature>
<evidence type="ECO:0000313" key="8">
    <source>
        <dbReference type="Proteomes" id="UP001485043"/>
    </source>
</evidence>
<sequence length="1142" mass="130009">MLHLKKAPRAASFVSEKEPRPAGPLKERQNVQEQALIAWVNSKYPEQPDLQAHPQLQGLLRSRLQRTRALGAQYLTLMATIEERLRKGRLSLQDEKQQLGSLTFQKSILDALCCYHPLWLQVALGVISGDKAATQSGMWSKQALADSIRSVMLQLPKNAPARPARPMPVQQMSRGQLLIKRVIMLVVLLDQTAMAADLPSQAPLLFATSCAIKSSAEMACALLRKHLQGEHDIVRALAKLGCSLSYQQAPSDEIKFSISMLAVDLRDGVRLNRLIEHLTGLGRQQEGLHYPCQNKRGLQLQNLSVVFDKLRALHVCLKGIEDDRLIAPENVADGERQASLDVLWRIFLDLQLPRLISRRQLELEIVRLTRAVAVGEDECRFSVPQNHPHLHLLLTWAATICRQHQCTVDNFSASFASGRALCILVHHYLPWLMPISSIQEASVQQPKMLDENTPPNAGSQNSHSVNLAPTAAEANFAQVAAAVASLGGMPAIASAQALAHSNPDALTMAAYTAYVGARLLESAAEERAAFCIQTHWRRRTSWSPGMMRARRHRWACWKRRKQQQYYLQLQAAAILLQAQHRGRLVRREYRRLKAAIQLQTLWRGRAARLELRRHKGARVVQKCWRGHQSRQLLKQSRASTVISRHVRGWQARALAWQMRAHGYAATRIQATWRMHRVLRHTAAVRAASCIQKHWAMLQFRRALHRHQAARSIQTRQQRLAYLKLKHHCIQVQAHARAHIYRARYRRQLRLITIFQACWRGFRTRNIIRDIKARASSKRAATLKRAIRRFAKAAHKYSQSMVAVVRIQAAWRGHSARKAYLAWLARLEAERIEREREVAAALKTLTHWLPVFRARVKFLQVRRAICFLQSLWRIKFQQRRAASICIQRMARGWMARQRFCSHYLGMVYIQAVWRGHLVRQSSGAAVHEARRQIEAAYARAPQCQERQLITLTFSCLHVIQSAKCLDAQEQEACTLLVFCMENSTYCCHHALEANLLQAAMRLLKSASKQKPTAASLDQLLALVELLMQTCLHDSVLPERLMSTVLEALQHFRKHEELFCLVLGTVMKFEQCCGSQLCQSMRKTLESLQSLLMRDEERESKHVQHLGGTRGPAAQKAGGRLESLRHQLQQLGMAIAGDTAVRHR</sequence>
<comment type="caution">
    <text evidence="7">The sequence shown here is derived from an EMBL/GenBank/DDBJ whole genome shotgun (WGS) entry which is preliminary data.</text>
</comment>
<keyword evidence="3" id="KW-0677">Repeat</keyword>
<evidence type="ECO:0000256" key="1">
    <source>
        <dbReference type="ARBA" id="ARBA00004496"/>
    </source>
</evidence>
<dbReference type="Proteomes" id="UP001485043">
    <property type="component" value="Unassembled WGS sequence"/>
</dbReference>
<comment type="subcellular location">
    <subcellularLocation>
        <location evidence="1">Cytoplasm</location>
    </subcellularLocation>
</comment>
<evidence type="ECO:0000256" key="5">
    <source>
        <dbReference type="SAM" id="MobiDB-lite"/>
    </source>
</evidence>
<dbReference type="GO" id="GO:0007051">
    <property type="term" value="P:spindle organization"/>
    <property type="evidence" value="ECO:0007669"/>
    <property type="project" value="TreeGrafter"/>
</dbReference>
<dbReference type="GO" id="GO:0051295">
    <property type="term" value="P:establishment of meiotic spindle localization"/>
    <property type="evidence" value="ECO:0007669"/>
    <property type="project" value="TreeGrafter"/>
</dbReference>
<dbReference type="CDD" id="cd23767">
    <property type="entry name" value="IQCD"/>
    <property type="match status" value="1"/>
</dbReference>
<dbReference type="Gene3D" id="1.10.418.10">
    <property type="entry name" value="Calponin-like domain"/>
    <property type="match status" value="2"/>
</dbReference>
<dbReference type="Pfam" id="PF00612">
    <property type="entry name" value="IQ"/>
    <property type="match status" value="7"/>
</dbReference>
<dbReference type="InterPro" id="IPR027417">
    <property type="entry name" value="P-loop_NTPase"/>
</dbReference>
<feature type="region of interest" description="Disordered" evidence="5">
    <location>
        <begin position="1"/>
        <end position="27"/>
    </location>
</feature>
<dbReference type="SUPFAM" id="SSF52540">
    <property type="entry name" value="P-loop containing nucleoside triphosphate hydrolases"/>
    <property type="match status" value="2"/>
</dbReference>
<reference evidence="7 8" key="1">
    <citation type="journal article" date="2024" name="Nat. Commun.">
        <title>Phylogenomics reveals the evolutionary origins of lichenization in chlorophyte algae.</title>
        <authorList>
            <person name="Puginier C."/>
            <person name="Libourel C."/>
            <person name="Otte J."/>
            <person name="Skaloud P."/>
            <person name="Haon M."/>
            <person name="Grisel S."/>
            <person name="Petersen M."/>
            <person name="Berrin J.G."/>
            <person name="Delaux P.M."/>
            <person name="Dal Grande F."/>
            <person name="Keller J."/>
        </authorList>
    </citation>
    <scope>NUCLEOTIDE SEQUENCE [LARGE SCALE GENOMIC DNA]</scope>
    <source>
        <strain evidence="7 8">SAG 2523</strain>
    </source>
</reference>
<evidence type="ECO:0000256" key="2">
    <source>
        <dbReference type="ARBA" id="ARBA00022490"/>
    </source>
</evidence>
<evidence type="ECO:0000259" key="6">
    <source>
        <dbReference type="PROSITE" id="PS50021"/>
    </source>
</evidence>
<feature type="domain" description="Calponin-homology (CH)" evidence="6">
    <location>
        <begin position="387"/>
        <end position="520"/>
    </location>
</feature>
<dbReference type="GO" id="GO:0000922">
    <property type="term" value="C:spindle pole"/>
    <property type="evidence" value="ECO:0007669"/>
    <property type="project" value="TreeGrafter"/>
</dbReference>
<dbReference type="PANTHER" id="PTHR22706:SF1">
    <property type="entry name" value="ASSEMBLY FACTOR FOR SPINDLE MICROTUBULES"/>
    <property type="match status" value="1"/>
</dbReference>
<feature type="domain" description="Calponin-homology (CH)" evidence="6">
    <location>
        <begin position="227"/>
        <end position="351"/>
    </location>
</feature>
<evidence type="ECO:0000313" key="7">
    <source>
        <dbReference type="EMBL" id="KAK9861365.1"/>
    </source>
</evidence>
<gene>
    <name evidence="7" type="ORF">WJX84_004669</name>
</gene>
<dbReference type="PROSITE" id="PS50021">
    <property type="entry name" value="CH"/>
    <property type="match status" value="2"/>
</dbReference>
<dbReference type="PANTHER" id="PTHR22706">
    <property type="entry name" value="ASSEMBLY FACTOR FOR SPINDLE MICROTUBULES"/>
    <property type="match status" value="1"/>
</dbReference>
<dbReference type="PROSITE" id="PS50096">
    <property type="entry name" value="IQ"/>
    <property type="match status" value="8"/>
</dbReference>
<keyword evidence="8" id="KW-1185">Reference proteome</keyword>
<keyword evidence="4" id="KW-0112">Calmodulin-binding</keyword>
<organism evidence="7 8">
    <name type="scientific">Apatococcus fuscideae</name>
    <dbReference type="NCBI Taxonomy" id="2026836"/>
    <lineage>
        <taxon>Eukaryota</taxon>
        <taxon>Viridiplantae</taxon>
        <taxon>Chlorophyta</taxon>
        <taxon>core chlorophytes</taxon>
        <taxon>Trebouxiophyceae</taxon>
        <taxon>Chlorellales</taxon>
        <taxon>Chlorellaceae</taxon>
        <taxon>Apatococcus</taxon>
    </lineage>
</organism>